<dbReference type="GO" id="GO:0008270">
    <property type="term" value="F:zinc ion binding"/>
    <property type="evidence" value="ECO:0007669"/>
    <property type="project" value="UniProtKB-KW"/>
</dbReference>
<evidence type="ECO:0000313" key="6">
    <source>
        <dbReference type="Proteomes" id="UP000887566"/>
    </source>
</evidence>
<reference evidence="7" key="1">
    <citation type="submission" date="2022-11" db="UniProtKB">
        <authorList>
            <consortium name="WormBaseParasite"/>
        </authorList>
    </citation>
    <scope>IDENTIFICATION</scope>
</reference>
<evidence type="ECO:0000259" key="5">
    <source>
        <dbReference type="Pfam" id="PF04500"/>
    </source>
</evidence>
<accession>A0A914XNX9</accession>
<organism evidence="6 7">
    <name type="scientific">Plectus sambesii</name>
    <dbReference type="NCBI Taxonomy" id="2011161"/>
    <lineage>
        <taxon>Eukaryota</taxon>
        <taxon>Metazoa</taxon>
        <taxon>Ecdysozoa</taxon>
        <taxon>Nematoda</taxon>
        <taxon>Chromadorea</taxon>
        <taxon>Plectida</taxon>
        <taxon>Plectina</taxon>
        <taxon>Plectoidea</taxon>
        <taxon>Plectidae</taxon>
        <taxon>Plectus</taxon>
    </lineage>
</organism>
<dbReference type="Pfam" id="PF04500">
    <property type="entry name" value="FLYWCH"/>
    <property type="match status" value="1"/>
</dbReference>
<feature type="region of interest" description="Disordered" evidence="4">
    <location>
        <begin position="174"/>
        <end position="200"/>
    </location>
</feature>
<protein>
    <submittedName>
        <fullName evidence="7">FLYWCH-type domain-containing protein</fullName>
    </submittedName>
</protein>
<keyword evidence="1" id="KW-0479">Metal-binding</keyword>
<dbReference type="Proteomes" id="UP000887566">
    <property type="component" value="Unplaced"/>
</dbReference>
<feature type="domain" description="FLYWCH-type" evidence="5">
    <location>
        <begin position="25"/>
        <end position="72"/>
    </location>
</feature>
<feature type="compositionally biased region" description="Polar residues" evidence="4">
    <location>
        <begin position="189"/>
        <end position="200"/>
    </location>
</feature>
<evidence type="ECO:0000256" key="4">
    <source>
        <dbReference type="SAM" id="MobiDB-lite"/>
    </source>
</evidence>
<dbReference type="AlphaFoldDB" id="A0A914XNX9"/>
<dbReference type="Gene3D" id="2.20.25.240">
    <property type="match status" value="1"/>
</dbReference>
<keyword evidence="6" id="KW-1185">Reference proteome</keyword>
<dbReference type="WBParaSite" id="PSAMB.scaffold905size38858.g9598.t1">
    <property type="protein sequence ID" value="PSAMB.scaffold905size38858.g9598.t1"/>
    <property type="gene ID" value="PSAMB.scaffold905size38858.g9598"/>
</dbReference>
<evidence type="ECO:0000256" key="1">
    <source>
        <dbReference type="ARBA" id="ARBA00022723"/>
    </source>
</evidence>
<evidence type="ECO:0000256" key="2">
    <source>
        <dbReference type="ARBA" id="ARBA00022771"/>
    </source>
</evidence>
<proteinExistence type="predicted"/>
<dbReference type="InterPro" id="IPR007588">
    <property type="entry name" value="Znf_FLYWCH"/>
</dbReference>
<evidence type="ECO:0000313" key="7">
    <source>
        <dbReference type="WBParaSite" id="PSAMB.scaffold905size38858.g9598.t1"/>
    </source>
</evidence>
<sequence>MTQQLDLIPSTRKRKNGEIAYKGILNCFIYVEEKRSADKITWVCEEKRKSLCGARLQTNLAMQVVNAQRNVHRNHIAESSKVEVMEAMIALKRRAVETQEPSSKIVTTALHCTSAVATAHLPLTDSLRRKVCRHRVAELGEAASFDIPTMVIPHRFKFYQQINSAAGHGCSSLVTPGHGDQHEEAGTPTKGQINSVQAAV</sequence>
<evidence type="ECO:0000256" key="3">
    <source>
        <dbReference type="ARBA" id="ARBA00022833"/>
    </source>
</evidence>
<keyword evidence="3" id="KW-0862">Zinc</keyword>
<keyword evidence="2" id="KW-0863">Zinc-finger</keyword>
<name>A0A914XNX9_9BILA</name>